<gene>
    <name evidence="3" type="ORF">Purlil1_6857</name>
</gene>
<dbReference type="Proteomes" id="UP001287286">
    <property type="component" value="Unassembled WGS sequence"/>
</dbReference>
<name>A0ABR0BX38_PURLI</name>
<evidence type="ECO:0000313" key="3">
    <source>
        <dbReference type="EMBL" id="KAK4088646.1"/>
    </source>
</evidence>
<accession>A0ABR0BX38</accession>
<feature type="signal peptide" evidence="2">
    <location>
        <begin position="1"/>
        <end position="28"/>
    </location>
</feature>
<feature type="chain" id="PRO_5047404908" evidence="2">
    <location>
        <begin position="29"/>
        <end position="201"/>
    </location>
</feature>
<comment type="caution">
    <text evidence="3">The sequence shown here is derived from an EMBL/GenBank/DDBJ whole genome shotgun (WGS) entry which is preliminary data.</text>
</comment>
<keyword evidence="2" id="KW-0732">Signal</keyword>
<dbReference type="EMBL" id="JAWRVI010000023">
    <property type="protein sequence ID" value="KAK4088646.1"/>
    <property type="molecule type" value="Genomic_DNA"/>
</dbReference>
<keyword evidence="4" id="KW-1185">Reference proteome</keyword>
<evidence type="ECO:0000256" key="1">
    <source>
        <dbReference type="SAM" id="MobiDB-lite"/>
    </source>
</evidence>
<proteinExistence type="predicted"/>
<protein>
    <submittedName>
        <fullName evidence="3">Uncharacterized protein</fullName>
    </submittedName>
</protein>
<evidence type="ECO:0000256" key="2">
    <source>
        <dbReference type="SAM" id="SignalP"/>
    </source>
</evidence>
<feature type="region of interest" description="Disordered" evidence="1">
    <location>
        <begin position="155"/>
        <end position="201"/>
    </location>
</feature>
<evidence type="ECO:0000313" key="4">
    <source>
        <dbReference type="Proteomes" id="UP001287286"/>
    </source>
</evidence>
<sequence>MTLNNWGMGLAMALAVAILALMAAPAGPSMDVVIPTQYEGGVHGPRTKRLSAGPVLGPCVKYPEKQEQSRETTALFPVSTAHRTAAPPPPPPLLFCPGEFAPPIPRQGHTHGKTPKANPLPLSYPRCPNGTRTKNPGDDPAFVFANRAGIQTQLQLQTQTQARPKQNAGNPAPCRAVPRRPSPEKHWLHVPSRPLLTSGSQ</sequence>
<reference evidence="3 4" key="1">
    <citation type="journal article" date="2024" name="Microbiol. Resour. Announc.">
        <title>Genome annotations for the ascomycete fungi Trichoderma harzianum, Trichoderma aggressivum, and Purpureocillium lilacinum.</title>
        <authorList>
            <person name="Beijen E.P.W."/>
            <person name="Ohm R.A."/>
        </authorList>
    </citation>
    <scope>NUCLEOTIDE SEQUENCE [LARGE SCALE GENOMIC DNA]</scope>
    <source>
        <strain evidence="3 4">CBS 150709</strain>
    </source>
</reference>
<organism evidence="3 4">
    <name type="scientific">Purpureocillium lilacinum</name>
    <name type="common">Paecilomyces lilacinus</name>
    <dbReference type="NCBI Taxonomy" id="33203"/>
    <lineage>
        <taxon>Eukaryota</taxon>
        <taxon>Fungi</taxon>
        <taxon>Dikarya</taxon>
        <taxon>Ascomycota</taxon>
        <taxon>Pezizomycotina</taxon>
        <taxon>Sordariomycetes</taxon>
        <taxon>Hypocreomycetidae</taxon>
        <taxon>Hypocreales</taxon>
        <taxon>Ophiocordycipitaceae</taxon>
        <taxon>Purpureocillium</taxon>
    </lineage>
</organism>